<dbReference type="Pfam" id="PF00565">
    <property type="entry name" value="SNase"/>
    <property type="match status" value="1"/>
</dbReference>
<name>A0A7X1FRN5_9SPHN</name>
<organism evidence="3 4">
    <name type="scientific">Novosphingobium flavum</name>
    <dbReference type="NCBI Taxonomy" id="1778672"/>
    <lineage>
        <taxon>Bacteria</taxon>
        <taxon>Pseudomonadati</taxon>
        <taxon>Pseudomonadota</taxon>
        <taxon>Alphaproteobacteria</taxon>
        <taxon>Sphingomonadales</taxon>
        <taxon>Sphingomonadaceae</taxon>
        <taxon>Novosphingobium</taxon>
    </lineage>
</organism>
<dbReference type="InterPro" id="IPR016071">
    <property type="entry name" value="Staphylococal_nuclease_OB-fold"/>
</dbReference>
<dbReference type="Gene3D" id="2.40.50.90">
    <property type="match status" value="1"/>
</dbReference>
<protein>
    <submittedName>
        <fullName evidence="3">Thermonuclease family protein</fullName>
    </submittedName>
</protein>
<evidence type="ECO:0000313" key="4">
    <source>
        <dbReference type="Proteomes" id="UP000566813"/>
    </source>
</evidence>
<evidence type="ECO:0000256" key="1">
    <source>
        <dbReference type="SAM" id="SignalP"/>
    </source>
</evidence>
<evidence type="ECO:0000259" key="2">
    <source>
        <dbReference type="PROSITE" id="PS50830"/>
    </source>
</evidence>
<keyword evidence="1" id="KW-0732">Signal</keyword>
<sequence length="138" mass="14948">MLRALALSVLIAATPMPAPAGAADGRESGRVAWVTDGDTFRLESGERIRIAGIDAPETHRDQAKCAGETLVGLRAKDRATALLAGRQVTFRRVGRSYNRTVATVALDGHDLGTELVQIGVAAWWPRGRPKPDWCRRAY</sequence>
<reference evidence="3 4" key="1">
    <citation type="submission" date="2020-08" db="EMBL/GenBank/DDBJ databases">
        <title>The genome sequence of type strain Novosphingobium flavum NBRC 111647.</title>
        <authorList>
            <person name="Liu Y."/>
        </authorList>
    </citation>
    <scope>NUCLEOTIDE SEQUENCE [LARGE SCALE GENOMIC DNA]</scope>
    <source>
        <strain evidence="3 4">NBRC 111647</strain>
    </source>
</reference>
<feature type="signal peptide" evidence="1">
    <location>
        <begin position="1"/>
        <end position="22"/>
    </location>
</feature>
<comment type="caution">
    <text evidence="3">The sequence shown here is derived from an EMBL/GenBank/DDBJ whole genome shotgun (WGS) entry which is preliminary data.</text>
</comment>
<accession>A0A7X1FRN5</accession>
<keyword evidence="4" id="KW-1185">Reference proteome</keyword>
<gene>
    <name evidence="3" type="ORF">H7F51_09300</name>
</gene>
<dbReference type="SUPFAM" id="SSF50199">
    <property type="entry name" value="Staphylococcal nuclease"/>
    <property type="match status" value="1"/>
</dbReference>
<evidence type="ECO:0000313" key="3">
    <source>
        <dbReference type="EMBL" id="MBC2665720.1"/>
    </source>
</evidence>
<feature type="domain" description="TNase-like" evidence="2">
    <location>
        <begin position="25"/>
        <end position="121"/>
    </location>
</feature>
<dbReference type="PROSITE" id="PS50830">
    <property type="entry name" value="TNASE_3"/>
    <property type="match status" value="1"/>
</dbReference>
<proteinExistence type="predicted"/>
<dbReference type="InterPro" id="IPR035437">
    <property type="entry name" value="SNase_OB-fold_sf"/>
</dbReference>
<dbReference type="AlphaFoldDB" id="A0A7X1FRN5"/>
<feature type="chain" id="PRO_5030696666" evidence="1">
    <location>
        <begin position="23"/>
        <end position="138"/>
    </location>
</feature>
<dbReference type="SMART" id="SM00318">
    <property type="entry name" value="SNc"/>
    <property type="match status" value="1"/>
</dbReference>
<dbReference type="EMBL" id="JACLAW010000006">
    <property type="protein sequence ID" value="MBC2665720.1"/>
    <property type="molecule type" value="Genomic_DNA"/>
</dbReference>
<dbReference type="Proteomes" id="UP000566813">
    <property type="component" value="Unassembled WGS sequence"/>
</dbReference>